<reference evidence="2 3" key="1">
    <citation type="submission" date="2023-10" db="EMBL/GenBank/DDBJ databases">
        <title>Rubellicoccus peritrichatus gen. nov., sp. nov., isolated from an algae of coral reef tank.</title>
        <authorList>
            <person name="Luo J."/>
        </authorList>
    </citation>
    <scope>NUCLEOTIDE SEQUENCE [LARGE SCALE GENOMIC DNA]</scope>
    <source>
        <strain evidence="2 3">CR14</strain>
    </source>
</reference>
<accession>A0AAQ3LBR3</accession>
<gene>
    <name evidence="2" type="ORF">RZN69_04745</name>
</gene>
<sequence length="53" mass="5641">MDILKSKYTRQGLGFLALLILASLMSACSSTDKHGVSVSRFSFSEVAGGDDDD</sequence>
<dbReference type="KEGG" id="puo:RZN69_04745"/>
<proteinExistence type="predicted"/>
<feature type="chain" id="PRO_5042986717" description="Lipoprotein" evidence="1">
    <location>
        <begin position="28"/>
        <end position="53"/>
    </location>
</feature>
<feature type="signal peptide" evidence="1">
    <location>
        <begin position="1"/>
        <end position="27"/>
    </location>
</feature>
<name>A0AAQ3LBR3_9BACT</name>
<dbReference type="PROSITE" id="PS51257">
    <property type="entry name" value="PROKAR_LIPOPROTEIN"/>
    <property type="match status" value="1"/>
</dbReference>
<dbReference type="EMBL" id="CP136920">
    <property type="protein sequence ID" value="WOO42387.1"/>
    <property type="molecule type" value="Genomic_DNA"/>
</dbReference>
<evidence type="ECO:0000313" key="3">
    <source>
        <dbReference type="Proteomes" id="UP001304300"/>
    </source>
</evidence>
<dbReference type="RefSeq" id="WP_317834906.1">
    <property type="nucleotide sequence ID" value="NZ_CP136920.1"/>
</dbReference>
<dbReference type="AlphaFoldDB" id="A0AAQ3LBR3"/>
<evidence type="ECO:0000256" key="1">
    <source>
        <dbReference type="SAM" id="SignalP"/>
    </source>
</evidence>
<keyword evidence="3" id="KW-1185">Reference proteome</keyword>
<organism evidence="2 3">
    <name type="scientific">Rubellicoccus peritrichatus</name>
    <dbReference type="NCBI Taxonomy" id="3080537"/>
    <lineage>
        <taxon>Bacteria</taxon>
        <taxon>Pseudomonadati</taxon>
        <taxon>Verrucomicrobiota</taxon>
        <taxon>Opitutia</taxon>
        <taxon>Puniceicoccales</taxon>
        <taxon>Cerasicoccaceae</taxon>
        <taxon>Rubellicoccus</taxon>
    </lineage>
</organism>
<evidence type="ECO:0008006" key="4">
    <source>
        <dbReference type="Google" id="ProtNLM"/>
    </source>
</evidence>
<evidence type="ECO:0000313" key="2">
    <source>
        <dbReference type="EMBL" id="WOO42387.1"/>
    </source>
</evidence>
<dbReference type="Proteomes" id="UP001304300">
    <property type="component" value="Chromosome"/>
</dbReference>
<protein>
    <recommendedName>
        <fullName evidence="4">Lipoprotein</fullName>
    </recommendedName>
</protein>
<keyword evidence="1" id="KW-0732">Signal</keyword>